<protein>
    <submittedName>
        <fullName evidence="2">Uncharacterized protein</fullName>
    </submittedName>
</protein>
<evidence type="ECO:0000313" key="3">
    <source>
        <dbReference type="Proteomes" id="UP000324106"/>
    </source>
</evidence>
<reference evidence="2 3" key="1">
    <citation type="submission" date="2018-05" db="EMBL/GenBank/DDBJ databases">
        <title>Streptomyces venezuelae.</title>
        <authorList>
            <person name="Kim W."/>
            <person name="Lee N."/>
            <person name="Cho B.-K."/>
        </authorList>
    </citation>
    <scope>NUCLEOTIDE SEQUENCE [LARGE SCALE GENOMIC DNA]</scope>
    <source>
        <strain evidence="2 3">ATCC 15068</strain>
    </source>
</reference>
<sequence>MTRIGTSEAGGDGVPSREHVHVDRTEQLARSAAVVDGRNEQQALFFEGPEGIGKTSLLREIYRRHIASGVYYVDLERVVEKDDVLRDLARQARRQDVPVPGYQAVRSQIAQSTATTVNVHDMRARNASIQMVVNTSRDHKIQLDAMSDALLDTLAGDPRNPVICLDGFEHCEAPMRDWLGTDLLPELLSRRRTSVFVAGRHVPRLAYPHVTAVHTMVLPPFGVDAVEEWITTLGFDSLKGQATSIHRSHQGVPGLIREFLGLHSEPLGTG</sequence>
<name>A0A5P2B0A8_STRVZ</name>
<dbReference type="Gene3D" id="3.40.50.300">
    <property type="entry name" value="P-loop containing nucleotide triphosphate hydrolases"/>
    <property type="match status" value="1"/>
</dbReference>
<dbReference type="AlphaFoldDB" id="A0A5P2B0A8"/>
<evidence type="ECO:0000313" key="2">
    <source>
        <dbReference type="EMBL" id="QES23370.1"/>
    </source>
</evidence>
<gene>
    <name evidence="2" type="ORF">DEJ46_33110</name>
</gene>
<feature type="region of interest" description="Disordered" evidence="1">
    <location>
        <begin position="1"/>
        <end position="20"/>
    </location>
</feature>
<accession>A0A5P2B0A8</accession>
<dbReference type="Proteomes" id="UP000324106">
    <property type="component" value="Chromosome"/>
</dbReference>
<dbReference type="SUPFAM" id="SSF52540">
    <property type="entry name" value="P-loop containing nucleoside triphosphate hydrolases"/>
    <property type="match status" value="1"/>
</dbReference>
<dbReference type="OrthoDB" id="4189488at2"/>
<evidence type="ECO:0000256" key="1">
    <source>
        <dbReference type="SAM" id="MobiDB-lite"/>
    </source>
</evidence>
<organism evidence="2 3">
    <name type="scientific">Streptomyces venezuelae</name>
    <dbReference type="NCBI Taxonomy" id="54571"/>
    <lineage>
        <taxon>Bacteria</taxon>
        <taxon>Bacillati</taxon>
        <taxon>Actinomycetota</taxon>
        <taxon>Actinomycetes</taxon>
        <taxon>Kitasatosporales</taxon>
        <taxon>Streptomycetaceae</taxon>
        <taxon>Streptomyces</taxon>
    </lineage>
</organism>
<proteinExistence type="predicted"/>
<dbReference type="InterPro" id="IPR027417">
    <property type="entry name" value="P-loop_NTPase"/>
</dbReference>
<dbReference type="EMBL" id="CP029194">
    <property type="protein sequence ID" value="QES23370.1"/>
    <property type="molecule type" value="Genomic_DNA"/>
</dbReference>